<evidence type="ECO:0000313" key="3">
    <source>
        <dbReference type="Proteomes" id="UP000240527"/>
    </source>
</evidence>
<proteinExistence type="predicted"/>
<evidence type="ECO:0000313" key="2">
    <source>
        <dbReference type="EMBL" id="AVQ02433.1"/>
    </source>
</evidence>
<feature type="region of interest" description="Disordered" evidence="1">
    <location>
        <begin position="1"/>
        <end position="35"/>
    </location>
</feature>
<dbReference type="Proteomes" id="UP000240527">
    <property type="component" value="Chromosome"/>
</dbReference>
<dbReference type="EMBL" id="CP027850">
    <property type="protein sequence ID" value="AVQ02433.1"/>
    <property type="molecule type" value="Genomic_DNA"/>
</dbReference>
<keyword evidence="3" id="KW-1185">Reference proteome</keyword>
<sequence length="59" mass="6668">MAPSRARRGRHTDPYTRRHSRPCGGNPSIGRKGEWGGPLAVRWRFTCQLNQGLPPQGRE</sequence>
<accession>A0ABN5ITS5</accession>
<evidence type="ECO:0000256" key="1">
    <source>
        <dbReference type="SAM" id="MobiDB-lite"/>
    </source>
</evidence>
<organism evidence="2 3">
    <name type="scientific">Caulobacter segnis</name>
    <dbReference type="NCBI Taxonomy" id="88688"/>
    <lineage>
        <taxon>Bacteria</taxon>
        <taxon>Pseudomonadati</taxon>
        <taxon>Pseudomonadota</taxon>
        <taxon>Alphaproteobacteria</taxon>
        <taxon>Caulobacterales</taxon>
        <taxon>Caulobacteraceae</taxon>
        <taxon>Caulobacter</taxon>
    </lineage>
</organism>
<feature type="compositionally biased region" description="Basic residues" evidence="1">
    <location>
        <begin position="1"/>
        <end position="10"/>
    </location>
</feature>
<gene>
    <name evidence="2" type="ORF">B7G68_11635</name>
</gene>
<protein>
    <submittedName>
        <fullName evidence="2">Uncharacterized protein</fullName>
    </submittedName>
</protein>
<reference evidence="2 3" key="1">
    <citation type="journal article" date="2015" name="Biotechnol. Bioeng.">
        <title>Genome sequence and phenotypic characterization of Caulobacter segnis.</title>
        <authorList>
            <person name="Patel S."/>
            <person name="Fletcher B."/>
            <person name="Scott D.C."/>
            <person name="Ely B."/>
        </authorList>
    </citation>
    <scope>NUCLEOTIDE SEQUENCE [LARGE SCALE GENOMIC DNA]</scope>
    <source>
        <strain evidence="2 3">TK0059</strain>
    </source>
</reference>
<name>A0ABN5ITS5_9CAUL</name>